<feature type="signal peptide" evidence="1">
    <location>
        <begin position="1"/>
        <end position="22"/>
    </location>
</feature>
<gene>
    <name evidence="2" type="ORF">CCAP1982_LOCUS6345</name>
</gene>
<sequence length="83" mass="8774">MAKSSTLVLFLCICLALKLAAARPEGVIISNSVSAVSTANVKNDPNLRSFTNFANANSVQKDLYHILCDCGPQEENSSSAGQD</sequence>
<name>A0A811UKP6_CERCA</name>
<evidence type="ECO:0000256" key="1">
    <source>
        <dbReference type="SAM" id="SignalP"/>
    </source>
</evidence>
<feature type="chain" id="PRO_5032820865" evidence="1">
    <location>
        <begin position="23"/>
        <end position="83"/>
    </location>
</feature>
<protein>
    <submittedName>
        <fullName evidence="2">(Mediterranean fruit fly) hypothetical protein</fullName>
    </submittedName>
</protein>
<keyword evidence="3" id="KW-1185">Reference proteome</keyword>
<dbReference type="EMBL" id="CAJHJT010000012">
    <property type="protein sequence ID" value="CAD6997713.1"/>
    <property type="molecule type" value="Genomic_DNA"/>
</dbReference>
<keyword evidence="1" id="KW-0732">Signal</keyword>
<dbReference type="Proteomes" id="UP000606786">
    <property type="component" value="Unassembled WGS sequence"/>
</dbReference>
<evidence type="ECO:0000313" key="3">
    <source>
        <dbReference type="Proteomes" id="UP000606786"/>
    </source>
</evidence>
<comment type="caution">
    <text evidence="2">The sequence shown here is derived from an EMBL/GenBank/DDBJ whole genome shotgun (WGS) entry which is preliminary data.</text>
</comment>
<evidence type="ECO:0000313" key="2">
    <source>
        <dbReference type="EMBL" id="CAD6997713.1"/>
    </source>
</evidence>
<dbReference type="AlphaFoldDB" id="A0A811UKP6"/>
<reference evidence="2" key="1">
    <citation type="submission" date="2020-11" db="EMBL/GenBank/DDBJ databases">
        <authorList>
            <person name="Whitehead M."/>
        </authorList>
    </citation>
    <scope>NUCLEOTIDE SEQUENCE</scope>
    <source>
        <strain evidence="2">EGII</strain>
    </source>
</reference>
<accession>A0A811UKP6</accession>
<proteinExistence type="predicted"/>
<organism evidence="2 3">
    <name type="scientific">Ceratitis capitata</name>
    <name type="common">Mediterranean fruit fly</name>
    <name type="synonym">Tephritis capitata</name>
    <dbReference type="NCBI Taxonomy" id="7213"/>
    <lineage>
        <taxon>Eukaryota</taxon>
        <taxon>Metazoa</taxon>
        <taxon>Ecdysozoa</taxon>
        <taxon>Arthropoda</taxon>
        <taxon>Hexapoda</taxon>
        <taxon>Insecta</taxon>
        <taxon>Pterygota</taxon>
        <taxon>Neoptera</taxon>
        <taxon>Endopterygota</taxon>
        <taxon>Diptera</taxon>
        <taxon>Brachycera</taxon>
        <taxon>Muscomorpha</taxon>
        <taxon>Tephritoidea</taxon>
        <taxon>Tephritidae</taxon>
        <taxon>Ceratitis</taxon>
        <taxon>Ceratitis</taxon>
    </lineage>
</organism>